<organism evidence="2 3">
    <name type="scientific">Solanum commersonii</name>
    <name type="common">Commerson's wild potato</name>
    <name type="synonym">Commerson's nightshade</name>
    <dbReference type="NCBI Taxonomy" id="4109"/>
    <lineage>
        <taxon>Eukaryota</taxon>
        <taxon>Viridiplantae</taxon>
        <taxon>Streptophyta</taxon>
        <taxon>Embryophyta</taxon>
        <taxon>Tracheophyta</taxon>
        <taxon>Spermatophyta</taxon>
        <taxon>Magnoliopsida</taxon>
        <taxon>eudicotyledons</taxon>
        <taxon>Gunneridae</taxon>
        <taxon>Pentapetalae</taxon>
        <taxon>asterids</taxon>
        <taxon>lamiids</taxon>
        <taxon>Solanales</taxon>
        <taxon>Solanaceae</taxon>
        <taxon>Solanoideae</taxon>
        <taxon>Solaneae</taxon>
        <taxon>Solanum</taxon>
    </lineage>
</organism>
<evidence type="ECO:0000313" key="2">
    <source>
        <dbReference type="EMBL" id="KAG5590884.1"/>
    </source>
</evidence>
<gene>
    <name evidence="2" type="ORF">H5410_041398</name>
</gene>
<dbReference type="EMBL" id="JACXVP010000008">
    <property type="protein sequence ID" value="KAG5590884.1"/>
    <property type="molecule type" value="Genomic_DNA"/>
</dbReference>
<proteinExistence type="predicted"/>
<dbReference type="AlphaFoldDB" id="A0A9J5XUE7"/>
<feature type="region of interest" description="Disordered" evidence="1">
    <location>
        <begin position="79"/>
        <end position="100"/>
    </location>
</feature>
<feature type="compositionally biased region" description="Basic and acidic residues" evidence="1">
    <location>
        <begin position="80"/>
        <end position="100"/>
    </location>
</feature>
<evidence type="ECO:0000313" key="3">
    <source>
        <dbReference type="Proteomes" id="UP000824120"/>
    </source>
</evidence>
<name>A0A9J5XUE7_SOLCO</name>
<evidence type="ECO:0000256" key="1">
    <source>
        <dbReference type="SAM" id="MobiDB-lite"/>
    </source>
</evidence>
<sequence length="100" mass="11724">MYCHIAQSTKPEDAKNQSQKAMELTKGRIAEWISDPDLLRRMLQMQLYLRVFGLLDREVLKTKITNLMVCGYWVVMGSARENDPKPFSTHSDRESEWTKM</sequence>
<reference evidence="2 3" key="1">
    <citation type="submission" date="2020-09" db="EMBL/GenBank/DDBJ databases">
        <title>De no assembly of potato wild relative species, Solanum commersonii.</title>
        <authorList>
            <person name="Cho K."/>
        </authorList>
    </citation>
    <scope>NUCLEOTIDE SEQUENCE [LARGE SCALE GENOMIC DNA]</scope>
    <source>
        <strain evidence="2">LZ3.2</strain>
        <tissue evidence="2">Leaf</tissue>
    </source>
</reference>
<protein>
    <submittedName>
        <fullName evidence="2">Uncharacterized protein</fullName>
    </submittedName>
</protein>
<comment type="caution">
    <text evidence="2">The sequence shown here is derived from an EMBL/GenBank/DDBJ whole genome shotgun (WGS) entry which is preliminary data.</text>
</comment>
<keyword evidence="3" id="KW-1185">Reference proteome</keyword>
<dbReference type="Proteomes" id="UP000824120">
    <property type="component" value="Chromosome 8"/>
</dbReference>
<accession>A0A9J5XUE7</accession>